<evidence type="ECO:0000256" key="2">
    <source>
        <dbReference type="ARBA" id="ARBA00022692"/>
    </source>
</evidence>
<sequence length="259" mass="28805">MPANAVAENVLGTLGTVCWMIQLLPQVWKSWREKSTEGLSDYLVLMWSISAWFLGVYAIVQDLNVPLIVQPQIFGFLSLVSWAQCQYYGRKRPLKVCVALFTIVILCQAGFEVGMVYAVRPSFRAGNLRGTQFFGIMASTIISLGLFPQYYEIYKYREVIGISIPFIAIDLLGGVFSDLSLVFKSKFDVIAGVAYSLVVVLDGVVIVLALILNPLARKRRRREAAAAREADEESRSVKSPAELQAADDHAEEDKHSSTE</sequence>
<keyword evidence="2 6" id="KW-0812">Transmembrane</keyword>
<dbReference type="InterPro" id="IPR051415">
    <property type="entry name" value="LAAT-1"/>
</dbReference>
<feature type="transmembrane region" description="Helical" evidence="6">
    <location>
        <begin position="189"/>
        <end position="212"/>
    </location>
</feature>
<protein>
    <submittedName>
        <fullName evidence="7">PQ-loop repeat-containing protein</fullName>
    </submittedName>
</protein>
<dbReference type="Pfam" id="PF04193">
    <property type="entry name" value="PQ-loop"/>
    <property type="match status" value="2"/>
</dbReference>
<dbReference type="InterPro" id="IPR006603">
    <property type="entry name" value="PQ-loop_rpt"/>
</dbReference>
<proteinExistence type="predicted"/>
<dbReference type="GO" id="GO:0016020">
    <property type="term" value="C:membrane"/>
    <property type="evidence" value="ECO:0007669"/>
    <property type="project" value="UniProtKB-SubCell"/>
</dbReference>
<evidence type="ECO:0000256" key="6">
    <source>
        <dbReference type="SAM" id="Phobius"/>
    </source>
</evidence>
<dbReference type="PANTHER" id="PTHR16201">
    <property type="entry name" value="SEVEN TRANSMEMBRANE PROTEIN 1-RELATED"/>
    <property type="match status" value="1"/>
</dbReference>
<evidence type="ECO:0000313" key="7">
    <source>
        <dbReference type="EMBL" id="GJE91235.1"/>
    </source>
</evidence>
<reference evidence="7 8" key="1">
    <citation type="submission" date="2021-08" db="EMBL/GenBank/DDBJ databases">
        <title>Draft Genome Sequence of Phanerochaete sordida strain YK-624.</title>
        <authorList>
            <person name="Mori T."/>
            <person name="Dohra H."/>
            <person name="Suzuki T."/>
            <person name="Kawagishi H."/>
            <person name="Hirai H."/>
        </authorList>
    </citation>
    <scope>NUCLEOTIDE SEQUENCE [LARGE SCALE GENOMIC DNA]</scope>
    <source>
        <strain evidence="7 8">YK-624</strain>
    </source>
</reference>
<dbReference type="Proteomes" id="UP000703269">
    <property type="component" value="Unassembled WGS sequence"/>
</dbReference>
<feature type="region of interest" description="Disordered" evidence="5">
    <location>
        <begin position="223"/>
        <end position="259"/>
    </location>
</feature>
<accession>A0A9P3GAW4</accession>
<evidence type="ECO:0000256" key="3">
    <source>
        <dbReference type="ARBA" id="ARBA00022989"/>
    </source>
</evidence>
<evidence type="ECO:0000256" key="1">
    <source>
        <dbReference type="ARBA" id="ARBA00004141"/>
    </source>
</evidence>
<comment type="caution">
    <text evidence="7">The sequence shown here is derived from an EMBL/GenBank/DDBJ whole genome shotgun (WGS) entry which is preliminary data.</text>
</comment>
<evidence type="ECO:0000313" key="8">
    <source>
        <dbReference type="Proteomes" id="UP000703269"/>
    </source>
</evidence>
<keyword evidence="8" id="KW-1185">Reference proteome</keyword>
<feature type="compositionally biased region" description="Basic and acidic residues" evidence="5">
    <location>
        <begin position="223"/>
        <end position="236"/>
    </location>
</feature>
<organism evidence="7 8">
    <name type="scientific">Phanerochaete sordida</name>
    <dbReference type="NCBI Taxonomy" id="48140"/>
    <lineage>
        <taxon>Eukaryota</taxon>
        <taxon>Fungi</taxon>
        <taxon>Dikarya</taxon>
        <taxon>Basidiomycota</taxon>
        <taxon>Agaricomycotina</taxon>
        <taxon>Agaricomycetes</taxon>
        <taxon>Polyporales</taxon>
        <taxon>Phanerochaetaceae</taxon>
        <taxon>Phanerochaete</taxon>
    </lineage>
</organism>
<dbReference type="SMART" id="SM00679">
    <property type="entry name" value="CTNS"/>
    <property type="match status" value="2"/>
</dbReference>
<feature type="compositionally biased region" description="Basic and acidic residues" evidence="5">
    <location>
        <begin position="246"/>
        <end position="259"/>
    </location>
</feature>
<keyword evidence="3 6" id="KW-1133">Transmembrane helix</keyword>
<evidence type="ECO:0000256" key="4">
    <source>
        <dbReference type="ARBA" id="ARBA00023136"/>
    </source>
</evidence>
<dbReference type="AlphaFoldDB" id="A0A9P3GAW4"/>
<feature type="transmembrane region" description="Helical" evidence="6">
    <location>
        <begin position="39"/>
        <end position="60"/>
    </location>
</feature>
<evidence type="ECO:0000256" key="5">
    <source>
        <dbReference type="SAM" id="MobiDB-lite"/>
    </source>
</evidence>
<keyword evidence="4 6" id="KW-0472">Membrane</keyword>
<name>A0A9P3GAW4_9APHY</name>
<dbReference type="EMBL" id="BPQB01000020">
    <property type="protein sequence ID" value="GJE91235.1"/>
    <property type="molecule type" value="Genomic_DNA"/>
</dbReference>
<dbReference type="Gene3D" id="1.20.1280.290">
    <property type="match status" value="2"/>
</dbReference>
<dbReference type="OrthoDB" id="407617at2759"/>
<comment type="subcellular location">
    <subcellularLocation>
        <location evidence="1">Membrane</location>
        <topology evidence="1">Multi-pass membrane protein</topology>
    </subcellularLocation>
</comment>
<feature type="transmembrane region" description="Helical" evidence="6">
    <location>
        <begin position="130"/>
        <end position="147"/>
    </location>
</feature>
<feature type="transmembrane region" description="Helical" evidence="6">
    <location>
        <begin position="96"/>
        <end position="118"/>
    </location>
</feature>
<feature type="transmembrane region" description="Helical" evidence="6">
    <location>
        <begin position="159"/>
        <end position="183"/>
    </location>
</feature>
<feature type="transmembrane region" description="Helical" evidence="6">
    <location>
        <begin position="6"/>
        <end position="27"/>
    </location>
</feature>
<gene>
    <name evidence="7" type="ORF">PsYK624_073840</name>
</gene>
<dbReference type="PANTHER" id="PTHR16201:SF37">
    <property type="entry name" value="PQ-LOOP REPEAT-CONTAINING PROTEIN"/>
    <property type="match status" value="1"/>
</dbReference>